<dbReference type="RefSeq" id="WP_345918689.1">
    <property type="nucleotide sequence ID" value="NZ_JBDIVE010000002.1"/>
</dbReference>
<evidence type="ECO:0000313" key="1">
    <source>
        <dbReference type="EMBL" id="MEN3067926.1"/>
    </source>
</evidence>
<organism evidence="1 2">
    <name type="scientific">Uliginosibacterium sediminicola</name>
    <dbReference type="NCBI Taxonomy" id="2024550"/>
    <lineage>
        <taxon>Bacteria</taxon>
        <taxon>Pseudomonadati</taxon>
        <taxon>Pseudomonadota</taxon>
        <taxon>Betaproteobacteria</taxon>
        <taxon>Rhodocyclales</taxon>
        <taxon>Zoogloeaceae</taxon>
        <taxon>Uliginosibacterium</taxon>
    </lineage>
</organism>
<reference evidence="1 2" key="1">
    <citation type="journal article" date="2018" name="Int. J. Syst. Evol. Microbiol.">
        <title>Uliginosibacterium sediminicola sp. nov., isolated from freshwater sediment.</title>
        <authorList>
            <person name="Hwang W.M."/>
            <person name="Kim S.M."/>
            <person name="Kang K."/>
            <person name="Ahn T.Y."/>
        </authorList>
    </citation>
    <scope>NUCLEOTIDE SEQUENCE [LARGE SCALE GENOMIC DNA]</scope>
    <source>
        <strain evidence="1 2">M1-21</strain>
    </source>
</reference>
<proteinExistence type="predicted"/>
<keyword evidence="2" id="KW-1185">Reference proteome</keyword>
<comment type="caution">
    <text evidence="1">The sequence shown here is derived from an EMBL/GenBank/DDBJ whole genome shotgun (WGS) entry which is preliminary data.</text>
</comment>
<dbReference type="Proteomes" id="UP001410394">
    <property type="component" value="Unassembled WGS sequence"/>
</dbReference>
<gene>
    <name evidence="1" type="ORF">ABDB84_05490</name>
</gene>
<evidence type="ECO:0000313" key="2">
    <source>
        <dbReference type="Proteomes" id="UP001410394"/>
    </source>
</evidence>
<protein>
    <submittedName>
        <fullName evidence="1">Uncharacterized protein</fullName>
    </submittedName>
</protein>
<name>A0ABU9YW22_9RHOO</name>
<dbReference type="EMBL" id="JBDIVE010000002">
    <property type="protein sequence ID" value="MEN3067926.1"/>
    <property type="molecule type" value="Genomic_DNA"/>
</dbReference>
<sequence length="83" mass="8950">MKTERGQKATVVSLYPQHNNTDSVIAAAQEIIRAAQRNEVTGLVYATTLCGRPAEEFVAGELEDNTPLAQACAVRILHRLSAA</sequence>
<accession>A0ABU9YW22</accession>